<evidence type="ECO:0000256" key="3">
    <source>
        <dbReference type="ARBA" id="ARBA00022714"/>
    </source>
</evidence>
<evidence type="ECO:0000256" key="4">
    <source>
        <dbReference type="ARBA" id="ARBA00022723"/>
    </source>
</evidence>
<protein>
    <submittedName>
        <fullName evidence="11">Ferredoxin</fullName>
    </submittedName>
</protein>
<evidence type="ECO:0000259" key="10">
    <source>
        <dbReference type="PROSITE" id="PS51384"/>
    </source>
</evidence>
<dbReference type="Gene3D" id="3.40.50.80">
    <property type="entry name" value="Nucleotide-binding domain of ferredoxin-NADP reductase (FNR) module"/>
    <property type="match status" value="1"/>
</dbReference>
<dbReference type="SUPFAM" id="SSF52343">
    <property type="entry name" value="Ferredoxin reductase-like, C-terminal NADP-linked domain"/>
    <property type="match status" value="1"/>
</dbReference>
<evidence type="ECO:0000256" key="8">
    <source>
        <dbReference type="ARBA" id="ARBA00023014"/>
    </source>
</evidence>
<dbReference type="Pfam" id="PF00111">
    <property type="entry name" value="Fer2"/>
    <property type="match status" value="1"/>
</dbReference>
<evidence type="ECO:0000256" key="5">
    <source>
        <dbReference type="ARBA" id="ARBA00022827"/>
    </source>
</evidence>
<keyword evidence="7" id="KW-0408">Iron</keyword>
<dbReference type="GO" id="GO:0016491">
    <property type="term" value="F:oxidoreductase activity"/>
    <property type="evidence" value="ECO:0007669"/>
    <property type="project" value="UniProtKB-KW"/>
</dbReference>
<dbReference type="PROSITE" id="PS51085">
    <property type="entry name" value="2FE2S_FER_2"/>
    <property type="match status" value="1"/>
</dbReference>
<dbReference type="InterPro" id="IPR036010">
    <property type="entry name" value="2Fe-2S_ferredoxin-like_sf"/>
</dbReference>
<keyword evidence="6" id="KW-0560">Oxidoreductase</keyword>
<reference evidence="11 12" key="1">
    <citation type="submission" date="2018-06" db="EMBL/GenBank/DDBJ databases">
        <title>Actinomadura craniellae sp. nov. isolated from marine sponge Craniella sp.</title>
        <authorList>
            <person name="Li L."/>
            <person name="Xu Q.H."/>
            <person name="Lin H.W."/>
            <person name="Lu Y.H."/>
        </authorList>
    </citation>
    <scope>NUCLEOTIDE SEQUENCE [LARGE SCALE GENOMIC DNA]</scope>
    <source>
        <strain evidence="11 12">LHW63021</strain>
    </source>
</reference>
<dbReference type="InterPro" id="IPR039261">
    <property type="entry name" value="FNR_nucleotide-bd"/>
</dbReference>
<dbReference type="CDD" id="cd06214">
    <property type="entry name" value="PA_degradation_oxidoreductase_like"/>
    <property type="match status" value="1"/>
</dbReference>
<evidence type="ECO:0000256" key="2">
    <source>
        <dbReference type="ARBA" id="ARBA00022630"/>
    </source>
</evidence>
<evidence type="ECO:0000313" key="12">
    <source>
        <dbReference type="Proteomes" id="UP000251891"/>
    </source>
</evidence>
<dbReference type="SUPFAM" id="SSF63380">
    <property type="entry name" value="Riboflavin synthase domain-like"/>
    <property type="match status" value="1"/>
</dbReference>
<dbReference type="EMBL" id="QLYX01000001">
    <property type="protein sequence ID" value="RAY16929.1"/>
    <property type="molecule type" value="Genomic_DNA"/>
</dbReference>
<evidence type="ECO:0000256" key="7">
    <source>
        <dbReference type="ARBA" id="ARBA00023004"/>
    </source>
</evidence>
<dbReference type="InterPro" id="IPR001041">
    <property type="entry name" value="2Fe-2S_ferredoxin-type"/>
</dbReference>
<dbReference type="GO" id="GO:0051537">
    <property type="term" value="F:2 iron, 2 sulfur cluster binding"/>
    <property type="evidence" value="ECO:0007669"/>
    <property type="project" value="UniProtKB-KW"/>
</dbReference>
<keyword evidence="8" id="KW-0411">Iron-sulfur</keyword>
<evidence type="ECO:0000256" key="1">
    <source>
        <dbReference type="ARBA" id="ARBA00001974"/>
    </source>
</evidence>
<organism evidence="11 12">
    <name type="scientific">Actinomadura craniellae</name>
    <dbReference type="NCBI Taxonomy" id="2231787"/>
    <lineage>
        <taxon>Bacteria</taxon>
        <taxon>Bacillati</taxon>
        <taxon>Actinomycetota</taxon>
        <taxon>Actinomycetes</taxon>
        <taxon>Streptosporangiales</taxon>
        <taxon>Thermomonosporaceae</taxon>
        <taxon>Actinomadura</taxon>
    </lineage>
</organism>
<dbReference type="InterPro" id="IPR050415">
    <property type="entry name" value="MRET"/>
</dbReference>
<dbReference type="GO" id="GO:0050660">
    <property type="term" value="F:flavin adenine dinucleotide binding"/>
    <property type="evidence" value="ECO:0007669"/>
    <property type="project" value="TreeGrafter"/>
</dbReference>
<dbReference type="OrthoDB" id="9796486at2"/>
<dbReference type="PROSITE" id="PS00197">
    <property type="entry name" value="2FE2S_FER_1"/>
    <property type="match status" value="1"/>
</dbReference>
<dbReference type="PANTHER" id="PTHR47354:SF8">
    <property type="entry name" value="1,2-PHENYLACETYL-COA EPOXIDASE, SUBUNIT E"/>
    <property type="match status" value="1"/>
</dbReference>
<keyword evidence="4" id="KW-0479">Metal-binding</keyword>
<dbReference type="InterPro" id="IPR012675">
    <property type="entry name" value="Beta-grasp_dom_sf"/>
</dbReference>
<sequence length="352" mass="38051">MQRSDVARRPAGSPRDRGVHALRVVRAVRETADARSFVFEIPAELADKYIYQAGQFLTFRLELDGRTHLRSYSMSSSPAIDDQVRVTVKRVSGGVVSNWMNDTLQPGDEIEATVPAGAFVLGEVERDVVAFAGGSGITPVFSIVKTALATSSRRVRLLYANRDRDSVIFGAELAELAERYGDQLAVTHHHDADSGLVREGEIRPLLDSAGDAEFYLCGPEPFMELVERTLLAAGVGTDRIHIERFTPLDPAGPVEPSAEAAAPVRVTVRIGRDTVTGDHRHGSTILQTARFLGLRPPSSCESGSCATCMARVVEGAASMRNNEALTPEEVAEGWVLTCQAVPTGPSVHVVYE</sequence>
<evidence type="ECO:0000313" key="11">
    <source>
        <dbReference type="EMBL" id="RAY16929.1"/>
    </source>
</evidence>
<keyword evidence="12" id="KW-1185">Reference proteome</keyword>
<dbReference type="AlphaFoldDB" id="A0A365HD18"/>
<evidence type="ECO:0000256" key="6">
    <source>
        <dbReference type="ARBA" id="ARBA00023002"/>
    </source>
</evidence>
<comment type="caution">
    <text evidence="11">The sequence shown here is derived from an EMBL/GenBank/DDBJ whole genome shotgun (WGS) entry which is preliminary data.</text>
</comment>
<dbReference type="PANTHER" id="PTHR47354">
    <property type="entry name" value="NADH OXIDOREDUCTASE HCR"/>
    <property type="match status" value="1"/>
</dbReference>
<keyword evidence="2" id="KW-0285">Flavoprotein</keyword>
<dbReference type="InterPro" id="IPR006058">
    <property type="entry name" value="2Fe2S_fd_BS"/>
</dbReference>
<dbReference type="Gene3D" id="3.10.20.30">
    <property type="match status" value="1"/>
</dbReference>
<feature type="domain" description="FAD-binding FR-type" evidence="10">
    <location>
        <begin position="17"/>
        <end position="122"/>
    </location>
</feature>
<dbReference type="Proteomes" id="UP000251891">
    <property type="component" value="Unassembled WGS sequence"/>
</dbReference>
<evidence type="ECO:0000259" key="9">
    <source>
        <dbReference type="PROSITE" id="PS51085"/>
    </source>
</evidence>
<dbReference type="GO" id="GO:0046872">
    <property type="term" value="F:metal ion binding"/>
    <property type="evidence" value="ECO:0007669"/>
    <property type="project" value="UniProtKB-KW"/>
</dbReference>
<dbReference type="Gene3D" id="2.40.30.10">
    <property type="entry name" value="Translation factors"/>
    <property type="match status" value="1"/>
</dbReference>
<dbReference type="InterPro" id="IPR001433">
    <property type="entry name" value="OxRdtase_FAD/NAD-bd"/>
</dbReference>
<dbReference type="InterPro" id="IPR017938">
    <property type="entry name" value="Riboflavin_synthase-like_b-brl"/>
</dbReference>
<gene>
    <name evidence="11" type="ORF">DPM19_01830</name>
</gene>
<proteinExistence type="predicted"/>
<keyword evidence="5" id="KW-0274">FAD</keyword>
<accession>A0A365HD18</accession>
<feature type="domain" description="2Fe-2S ferredoxin-type" evidence="9">
    <location>
        <begin position="264"/>
        <end position="352"/>
    </location>
</feature>
<dbReference type="RefSeq" id="WP_111862979.1">
    <property type="nucleotide sequence ID" value="NZ_QLYX01000001.1"/>
</dbReference>
<dbReference type="CDD" id="cd00207">
    <property type="entry name" value="fer2"/>
    <property type="match status" value="1"/>
</dbReference>
<dbReference type="SUPFAM" id="SSF54292">
    <property type="entry name" value="2Fe-2S ferredoxin-like"/>
    <property type="match status" value="1"/>
</dbReference>
<dbReference type="Pfam" id="PF00175">
    <property type="entry name" value="NAD_binding_1"/>
    <property type="match status" value="1"/>
</dbReference>
<name>A0A365HD18_9ACTN</name>
<comment type="cofactor">
    <cofactor evidence="1">
        <name>FAD</name>
        <dbReference type="ChEBI" id="CHEBI:57692"/>
    </cofactor>
</comment>
<dbReference type="PROSITE" id="PS51384">
    <property type="entry name" value="FAD_FR"/>
    <property type="match status" value="1"/>
</dbReference>
<dbReference type="Pfam" id="PF00970">
    <property type="entry name" value="FAD_binding_6"/>
    <property type="match status" value="1"/>
</dbReference>
<dbReference type="InterPro" id="IPR008333">
    <property type="entry name" value="Cbr1-like_FAD-bd_dom"/>
</dbReference>
<dbReference type="PRINTS" id="PR00409">
    <property type="entry name" value="PHDIOXRDTASE"/>
</dbReference>
<keyword evidence="3" id="KW-0001">2Fe-2S</keyword>
<dbReference type="InterPro" id="IPR017927">
    <property type="entry name" value="FAD-bd_FR_type"/>
</dbReference>